<feature type="region of interest" description="Disordered" evidence="1">
    <location>
        <begin position="48"/>
        <end position="77"/>
    </location>
</feature>
<protein>
    <submittedName>
        <fullName evidence="2">Uncharacterized protein</fullName>
    </submittedName>
</protein>
<accession>A0A4Y2HCX8</accession>
<dbReference type="EMBL" id="BGPR01102456">
    <property type="protein sequence ID" value="GBM63155.1"/>
    <property type="molecule type" value="Genomic_DNA"/>
</dbReference>
<evidence type="ECO:0000313" key="2">
    <source>
        <dbReference type="EMBL" id="GBM63155.1"/>
    </source>
</evidence>
<dbReference type="OrthoDB" id="6437663at2759"/>
<sequence>MAELVNDPKIVSPFLPSLLHFASVKVAIQLFNNFDIETLNTAFTEIKHGNSSSSKEGGNSTSSKEDGNSSSSKEGGQDNYEAMKAKEHLLFIPAHLREKVLETDKGLNYSLWRWQKDHSKIISLEDIECTLYWRSDGTINAVKAAEQLVLDESIDITTRFEIACMYCFEKSVKNLWVEMQASRVTYITADNSAARFWIRWMSDGSRVPWTRAILEYVDPFRIRNLRFSCFFHLLQPKDRQKFLYSLQFTAEDDFRFCLYSMTKEEEEEMLASEATRFFLLHLRWPLQSLFLQTVEKTWDFIGNGLFQFLFDIISNYNIIWQDFDYHKLYQDFWNRRPNRLMESTEERPCFKKRIDVYFVKIGRKRKVDKQTD</sequence>
<proteinExistence type="predicted"/>
<evidence type="ECO:0000313" key="3">
    <source>
        <dbReference type="Proteomes" id="UP000499080"/>
    </source>
</evidence>
<evidence type="ECO:0000256" key="1">
    <source>
        <dbReference type="SAM" id="MobiDB-lite"/>
    </source>
</evidence>
<feature type="compositionally biased region" description="Low complexity" evidence="1">
    <location>
        <begin position="50"/>
        <end position="74"/>
    </location>
</feature>
<gene>
    <name evidence="2" type="ORF">AVEN_169624_1</name>
</gene>
<reference evidence="2 3" key="1">
    <citation type="journal article" date="2019" name="Sci. Rep.">
        <title>Orb-weaving spider Araneus ventricosus genome elucidates the spidroin gene catalogue.</title>
        <authorList>
            <person name="Kono N."/>
            <person name="Nakamura H."/>
            <person name="Ohtoshi R."/>
            <person name="Moran D.A.P."/>
            <person name="Shinohara A."/>
            <person name="Yoshida Y."/>
            <person name="Fujiwara M."/>
            <person name="Mori M."/>
            <person name="Tomita M."/>
            <person name="Arakawa K."/>
        </authorList>
    </citation>
    <scope>NUCLEOTIDE SEQUENCE [LARGE SCALE GENOMIC DNA]</scope>
</reference>
<keyword evidence="3" id="KW-1185">Reference proteome</keyword>
<comment type="caution">
    <text evidence="2">The sequence shown here is derived from an EMBL/GenBank/DDBJ whole genome shotgun (WGS) entry which is preliminary data.</text>
</comment>
<name>A0A4Y2HCX8_ARAVE</name>
<dbReference type="Proteomes" id="UP000499080">
    <property type="component" value="Unassembled WGS sequence"/>
</dbReference>
<dbReference type="AlphaFoldDB" id="A0A4Y2HCX8"/>
<organism evidence="2 3">
    <name type="scientific">Araneus ventricosus</name>
    <name type="common">Orbweaver spider</name>
    <name type="synonym">Epeira ventricosa</name>
    <dbReference type="NCBI Taxonomy" id="182803"/>
    <lineage>
        <taxon>Eukaryota</taxon>
        <taxon>Metazoa</taxon>
        <taxon>Ecdysozoa</taxon>
        <taxon>Arthropoda</taxon>
        <taxon>Chelicerata</taxon>
        <taxon>Arachnida</taxon>
        <taxon>Araneae</taxon>
        <taxon>Araneomorphae</taxon>
        <taxon>Entelegynae</taxon>
        <taxon>Araneoidea</taxon>
        <taxon>Araneidae</taxon>
        <taxon>Araneus</taxon>
    </lineage>
</organism>